<dbReference type="EMBL" id="MARB01000009">
    <property type="protein sequence ID" value="ODJ87807.1"/>
    <property type="molecule type" value="Genomic_DNA"/>
</dbReference>
<dbReference type="GO" id="GO:0003700">
    <property type="term" value="F:DNA-binding transcription factor activity"/>
    <property type="evidence" value="ECO:0007669"/>
    <property type="project" value="InterPro"/>
</dbReference>
<organism evidence="3 4">
    <name type="scientific">Candidatus Thiodiazotropha endolucinida</name>
    <dbReference type="NCBI Taxonomy" id="1655433"/>
    <lineage>
        <taxon>Bacteria</taxon>
        <taxon>Pseudomonadati</taxon>
        <taxon>Pseudomonadota</taxon>
        <taxon>Gammaproteobacteria</taxon>
        <taxon>Chromatiales</taxon>
        <taxon>Sedimenticolaceae</taxon>
        <taxon>Candidatus Thiodiazotropha</taxon>
    </lineage>
</organism>
<proteinExistence type="predicted"/>
<dbReference type="Proteomes" id="UP000094769">
    <property type="component" value="Unassembled WGS sequence"/>
</dbReference>
<dbReference type="CDD" id="cd04785">
    <property type="entry name" value="HTH_CadR-PbrR-like"/>
    <property type="match status" value="1"/>
</dbReference>
<protein>
    <submittedName>
        <fullName evidence="3">Mercuric resistance operon regulatory protein</fullName>
    </submittedName>
</protein>
<dbReference type="AlphaFoldDB" id="A0A7Z1AFE7"/>
<keyword evidence="1" id="KW-0238">DNA-binding</keyword>
<name>A0A7Z1AFE7_9GAMM</name>
<dbReference type="InterPro" id="IPR009061">
    <property type="entry name" value="DNA-bd_dom_put_sf"/>
</dbReference>
<dbReference type="PROSITE" id="PS50937">
    <property type="entry name" value="HTH_MERR_2"/>
    <property type="match status" value="1"/>
</dbReference>
<evidence type="ECO:0000256" key="1">
    <source>
        <dbReference type="ARBA" id="ARBA00023125"/>
    </source>
</evidence>
<dbReference type="Pfam" id="PF13411">
    <property type="entry name" value="MerR_1"/>
    <property type="match status" value="1"/>
</dbReference>
<accession>A0A7Z1AFE7</accession>
<feature type="domain" description="HTH merR-type" evidence="2">
    <location>
        <begin position="8"/>
        <end position="77"/>
    </location>
</feature>
<dbReference type="SMART" id="SM00422">
    <property type="entry name" value="HTH_MERR"/>
    <property type="match status" value="1"/>
</dbReference>
<gene>
    <name evidence="3" type="primary">merR1_1</name>
    <name evidence="3" type="ORF">CODIS_19150</name>
</gene>
<dbReference type="Gene3D" id="1.10.1660.10">
    <property type="match status" value="1"/>
</dbReference>
<dbReference type="InterPro" id="IPR000551">
    <property type="entry name" value="MerR-type_HTH_dom"/>
</dbReference>
<comment type="caution">
    <text evidence="3">The sequence shown here is derived from an EMBL/GenBank/DDBJ whole genome shotgun (WGS) entry which is preliminary data.</text>
</comment>
<evidence type="ECO:0000259" key="2">
    <source>
        <dbReference type="PROSITE" id="PS50937"/>
    </source>
</evidence>
<dbReference type="InterPro" id="IPR047057">
    <property type="entry name" value="MerR_fam"/>
</dbReference>
<keyword evidence="4" id="KW-1185">Reference proteome</keyword>
<evidence type="ECO:0000313" key="4">
    <source>
        <dbReference type="Proteomes" id="UP000094769"/>
    </source>
</evidence>
<evidence type="ECO:0000313" key="3">
    <source>
        <dbReference type="EMBL" id="ODJ87807.1"/>
    </source>
</evidence>
<dbReference type="RefSeq" id="WP_235615178.1">
    <property type="nucleotide sequence ID" value="NZ_MARB01000009.1"/>
</dbReference>
<dbReference type="GO" id="GO:0003677">
    <property type="term" value="F:DNA binding"/>
    <property type="evidence" value="ECO:0007669"/>
    <property type="project" value="UniProtKB-KW"/>
</dbReference>
<reference evidence="3 4" key="1">
    <citation type="submission" date="2016-06" db="EMBL/GenBank/DDBJ databases">
        <title>Genome sequence of endosymbiont of Candidatus Endolucinida thiodiazotropha.</title>
        <authorList>
            <person name="Poehlein A."/>
            <person name="Koenig S."/>
            <person name="Heiden S.E."/>
            <person name="Thuermer A."/>
            <person name="Voget S."/>
            <person name="Daniel R."/>
            <person name="Markert S."/>
            <person name="Gros O."/>
            <person name="Schweder T."/>
        </authorList>
    </citation>
    <scope>NUCLEOTIDE SEQUENCE [LARGE SCALE GENOMIC DNA]</scope>
    <source>
        <strain evidence="3 4">COS</strain>
    </source>
</reference>
<sequence>MAISGKRGYSVGELASASGCKVETVRYYEKIGLMPEPPRTEGGHRFYSQNLLKRLSFIRRSRELGFPIEQIRELLRFVDEPGHTCSEVKGMAMLHTRAVQEKIDDLKRLQKALNDMAARCKGKGNALEDCAIIDALFDESKERQRGS</sequence>
<dbReference type="SUPFAM" id="SSF46955">
    <property type="entry name" value="Putative DNA-binding domain"/>
    <property type="match status" value="1"/>
</dbReference>
<dbReference type="PRINTS" id="PR00040">
    <property type="entry name" value="HTHMERR"/>
</dbReference>
<dbReference type="PANTHER" id="PTHR30204:SF92">
    <property type="entry name" value="HTH-TYPE TRANSCRIPTIONAL REGULATOR ZNTR"/>
    <property type="match status" value="1"/>
</dbReference>
<dbReference type="PANTHER" id="PTHR30204">
    <property type="entry name" value="REDOX-CYCLING DRUG-SENSING TRANSCRIPTIONAL ACTIVATOR SOXR"/>
    <property type="match status" value="1"/>
</dbReference>
<dbReference type="PROSITE" id="PS00552">
    <property type="entry name" value="HTH_MERR_1"/>
    <property type="match status" value="1"/>
</dbReference>